<sequence length="139" mass="16046">MYSSLIFSFSLIVVIIPHCSSNGDFLEDCYKEELCGTEEGKRRGYQCLALLSQKDIDVMFEMLNRRYPGTNDLREVMNELCNDLSIAKENIEYYFEEKNKLDLSYTEEESNQITSSRACLALMVAECQIKKAMFGLFGR</sequence>
<name>A0A8X6UD50_NEPPI</name>
<gene>
    <name evidence="2" type="ORF">NPIL_35981</name>
</gene>
<comment type="caution">
    <text evidence="2">The sequence shown here is derived from an EMBL/GenBank/DDBJ whole genome shotgun (WGS) entry which is preliminary data.</text>
</comment>
<dbReference type="Proteomes" id="UP000887013">
    <property type="component" value="Unassembled WGS sequence"/>
</dbReference>
<organism evidence="2 3">
    <name type="scientific">Nephila pilipes</name>
    <name type="common">Giant wood spider</name>
    <name type="synonym">Nephila maculata</name>
    <dbReference type="NCBI Taxonomy" id="299642"/>
    <lineage>
        <taxon>Eukaryota</taxon>
        <taxon>Metazoa</taxon>
        <taxon>Ecdysozoa</taxon>
        <taxon>Arthropoda</taxon>
        <taxon>Chelicerata</taxon>
        <taxon>Arachnida</taxon>
        <taxon>Araneae</taxon>
        <taxon>Araneomorphae</taxon>
        <taxon>Entelegynae</taxon>
        <taxon>Araneoidea</taxon>
        <taxon>Nephilidae</taxon>
        <taxon>Nephila</taxon>
    </lineage>
</organism>
<dbReference type="EMBL" id="BMAW01077242">
    <property type="protein sequence ID" value="GFU05334.1"/>
    <property type="molecule type" value="Genomic_DNA"/>
</dbReference>
<evidence type="ECO:0000313" key="3">
    <source>
        <dbReference type="Proteomes" id="UP000887013"/>
    </source>
</evidence>
<evidence type="ECO:0000256" key="1">
    <source>
        <dbReference type="SAM" id="SignalP"/>
    </source>
</evidence>
<feature type="chain" id="PRO_5036456220" evidence="1">
    <location>
        <begin position="22"/>
        <end position="139"/>
    </location>
</feature>
<dbReference type="OrthoDB" id="6428838at2759"/>
<keyword evidence="1" id="KW-0732">Signal</keyword>
<protein>
    <submittedName>
        <fullName evidence="2">Uncharacterized protein</fullName>
    </submittedName>
</protein>
<evidence type="ECO:0000313" key="2">
    <source>
        <dbReference type="EMBL" id="GFU05334.1"/>
    </source>
</evidence>
<keyword evidence="3" id="KW-1185">Reference proteome</keyword>
<proteinExistence type="predicted"/>
<accession>A0A8X6UD50</accession>
<dbReference type="AlphaFoldDB" id="A0A8X6UD50"/>
<feature type="signal peptide" evidence="1">
    <location>
        <begin position="1"/>
        <end position="21"/>
    </location>
</feature>
<reference evidence="2" key="1">
    <citation type="submission" date="2020-08" db="EMBL/GenBank/DDBJ databases">
        <title>Multicomponent nature underlies the extraordinary mechanical properties of spider dragline silk.</title>
        <authorList>
            <person name="Kono N."/>
            <person name="Nakamura H."/>
            <person name="Mori M."/>
            <person name="Yoshida Y."/>
            <person name="Ohtoshi R."/>
            <person name="Malay A.D."/>
            <person name="Moran D.A.P."/>
            <person name="Tomita M."/>
            <person name="Numata K."/>
            <person name="Arakawa K."/>
        </authorList>
    </citation>
    <scope>NUCLEOTIDE SEQUENCE</scope>
</reference>